<dbReference type="GO" id="GO:0015627">
    <property type="term" value="C:type II protein secretion system complex"/>
    <property type="evidence" value="ECO:0007669"/>
    <property type="project" value="InterPro"/>
</dbReference>
<organism evidence="11 12">
    <name type="scientific">Sphingobium jiangsuense</name>
    <dbReference type="NCBI Taxonomy" id="870476"/>
    <lineage>
        <taxon>Bacteria</taxon>
        <taxon>Pseudomonadati</taxon>
        <taxon>Pseudomonadota</taxon>
        <taxon>Alphaproteobacteria</taxon>
        <taxon>Sphingomonadales</taxon>
        <taxon>Sphingomonadaceae</taxon>
        <taxon>Sphingobium</taxon>
    </lineage>
</organism>
<evidence type="ECO:0000256" key="2">
    <source>
        <dbReference type="ARBA" id="ARBA00010637"/>
    </source>
</evidence>
<dbReference type="InterPro" id="IPR007690">
    <property type="entry name" value="T2SS_GspM"/>
</dbReference>
<proteinExistence type="inferred from homology"/>
<dbReference type="RefSeq" id="WP_188073167.1">
    <property type="nucleotide sequence ID" value="NZ_BSPS01000046.1"/>
</dbReference>
<evidence type="ECO:0000256" key="1">
    <source>
        <dbReference type="ARBA" id="ARBA00004377"/>
    </source>
</evidence>
<keyword evidence="4" id="KW-1003">Cell membrane</keyword>
<comment type="subcellular location">
    <subcellularLocation>
        <location evidence="1">Cell inner membrane</location>
        <topology evidence="1">Single-pass membrane protein</topology>
    </subcellularLocation>
</comment>
<protein>
    <submittedName>
        <fullName evidence="11">General secretion pathway protein M</fullName>
    </submittedName>
</protein>
<dbReference type="Gene3D" id="3.30.1360.100">
    <property type="entry name" value="General secretion pathway protein M, EpsM"/>
    <property type="match status" value="1"/>
</dbReference>
<name>A0A7W6BIM9_9SPHN</name>
<gene>
    <name evidence="11" type="ORF">GGR43_003439</name>
</gene>
<evidence type="ECO:0000256" key="3">
    <source>
        <dbReference type="ARBA" id="ARBA00022448"/>
    </source>
</evidence>
<keyword evidence="9 10" id="KW-0472">Membrane</keyword>
<dbReference type="EMBL" id="JACIDT010000014">
    <property type="protein sequence ID" value="MBB3927706.1"/>
    <property type="molecule type" value="Genomic_DNA"/>
</dbReference>
<evidence type="ECO:0000256" key="6">
    <source>
        <dbReference type="ARBA" id="ARBA00022692"/>
    </source>
</evidence>
<evidence type="ECO:0000313" key="11">
    <source>
        <dbReference type="EMBL" id="MBB3927706.1"/>
    </source>
</evidence>
<keyword evidence="7" id="KW-0653">Protein transport</keyword>
<evidence type="ECO:0000256" key="9">
    <source>
        <dbReference type="ARBA" id="ARBA00023136"/>
    </source>
</evidence>
<dbReference type="SUPFAM" id="SSF103054">
    <property type="entry name" value="General secretion pathway protein M, EpsM"/>
    <property type="match status" value="1"/>
</dbReference>
<dbReference type="Pfam" id="PF04612">
    <property type="entry name" value="T2SSM"/>
    <property type="match status" value="1"/>
</dbReference>
<dbReference type="GO" id="GO:0005886">
    <property type="term" value="C:plasma membrane"/>
    <property type="evidence" value="ECO:0007669"/>
    <property type="project" value="UniProtKB-SubCell"/>
</dbReference>
<reference evidence="11 12" key="1">
    <citation type="submission" date="2020-08" db="EMBL/GenBank/DDBJ databases">
        <title>Genomic Encyclopedia of Type Strains, Phase IV (KMG-IV): sequencing the most valuable type-strain genomes for metagenomic binning, comparative biology and taxonomic classification.</title>
        <authorList>
            <person name="Goeker M."/>
        </authorList>
    </citation>
    <scope>NUCLEOTIDE SEQUENCE [LARGE SCALE GENOMIC DNA]</scope>
    <source>
        <strain evidence="11 12">DSM 26189</strain>
    </source>
</reference>
<keyword evidence="12" id="KW-1185">Reference proteome</keyword>
<comment type="caution">
    <text evidence="11">The sequence shown here is derived from an EMBL/GenBank/DDBJ whole genome shotgun (WGS) entry which is preliminary data.</text>
</comment>
<keyword evidence="6 10" id="KW-0812">Transmembrane</keyword>
<accession>A0A7W6BIM9</accession>
<evidence type="ECO:0000256" key="4">
    <source>
        <dbReference type="ARBA" id="ARBA00022475"/>
    </source>
</evidence>
<keyword evidence="8 10" id="KW-1133">Transmembrane helix</keyword>
<dbReference type="Proteomes" id="UP000571950">
    <property type="component" value="Unassembled WGS sequence"/>
</dbReference>
<sequence>MTENLNHWWNGRAPRERLLLAIMLALLAAVAGWLGVLRPLESGLRGAMRANAEAAERHADVARKVDWLKGGQDSAARAPSSLPVDQIVGQSAGEAGFTLDRVQAQGRDRVDITIATARPTALLGWIAALEGQGIAVDKALISPSGATGTVSAQLGFRRAGKGT</sequence>
<dbReference type="GO" id="GO:0015628">
    <property type="term" value="P:protein secretion by the type II secretion system"/>
    <property type="evidence" value="ECO:0007669"/>
    <property type="project" value="InterPro"/>
</dbReference>
<keyword evidence="5" id="KW-0997">Cell inner membrane</keyword>
<evidence type="ECO:0000256" key="10">
    <source>
        <dbReference type="SAM" id="Phobius"/>
    </source>
</evidence>
<feature type="transmembrane region" description="Helical" evidence="10">
    <location>
        <begin position="20"/>
        <end position="40"/>
    </location>
</feature>
<evidence type="ECO:0000313" key="12">
    <source>
        <dbReference type="Proteomes" id="UP000571950"/>
    </source>
</evidence>
<dbReference type="InterPro" id="IPR023229">
    <property type="entry name" value="T2SS_M_periplasmic_sf"/>
</dbReference>
<evidence type="ECO:0000256" key="7">
    <source>
        <dbReference type="ARBA" id="ARBA00022927"/>
    </source>
</evidence>
<comment type="similarity">
    <text evidence="2">Belongs to the GSP M family.</text>
</comment>
<evidence type="ECO:0000256" key="5">
    <source>
        <dbReference type="ARBA" id="ARBA00022519"/>
    </source>
</evidence>
<dbReference type="AlphaFoldDB" id="A0A7W6BIM9"/>
<keyword evidence="3" id="KW-0813">Transport</keyword>
<evidence type="ECO:0000256" key="8">
    <source>
        <dbReference type="ARBA" id="ARBA00022989"/>
    </source>
</evidence>